<evidence type="ECO:0000313" key="6">
    <source>
        <dbReference type="EnsemblMetazoa" id="MESCA002651-PA"/>
    </source>
</evidence>
<evidence type="ECO:0000256" key="2">
    <source>
        <dbReference type="ARBA" id="ARBA00022664"/>
    </source>
</evidence>
<feature type="compositionally biased region" description="Low complexity" evidence="4">
    <location>
        <begin position="17"/>
        <end position="27"/>
    </location>
</feature>
<evidence type="ECO:0000313" key="7">
    <source>
        <dbReference type="Proteomes" id="UP000015102"/>
    </source>
</evidence>
<evidence type="ECO:0000256" key="4">
    <source>
        <dbReference type="SAM" id="MobiDB-lite"/>
    </source>
</evidence>
<reference evidence="7" key="1">
    <citation type="submission" date="2013-02" db="EMBL/GenBank/DDBJ databases">
        <authorList>
            <person name="Hughes D."/>
        </authorList>
    </citation>
    <scope>NUCLEOTIDE SEQUENCE</scope>
    <source>
        <strain>Durham</strain>
        <strain evidence="7">NC isolate 2 -- Noor lab</strain>
    </source>
</reference>
<accession>T1GGX0</accession>
<feature type="compositionally biased region" description="Basic and acidic residues" evidence="4">
    <location>
        <begin position="182"/>
        <end position="196"/>
    </location>
</feature>
<keyword evidence="7" id="KW-1185">Reference proteome</keyword>
<dbReference type="HOGENOM" id="CLU_866810_0_0_1"/>
<evidence type="ECO:0000256" key="3">
    <source>
        <dbReference type="ARBA" id="ARBA00023242"/>
    </source>
</evidence>
<comment type="subcellular location">
    <subcellularLocation>
        <location evidence="1">Nucleus</location>
    </subcellularLocation>
</comment>
<dbReference type="STRING" id="36166.T1GGX0"/>
<reference evidence="6" key="2">
    <citation type="submission" date="2015-06" db="UniProtKB">
        <authorList>
            <consortium name="EnsemblMetazoa"/>
        </authorList>
    </citation>
    <scope>IDENTIFICATION</scope>
</reference>
<feature type="region of interest" description="Disordered" evidence="4">
    <location>
        <begin position="182"/>
        <end position="210"/>
    </location>
</feature>
<proteinExistence type="predicted"/>
<dbReference type="AlphaFoldDB" id="T1GGX0"/>
<sequence length="321" mass="35545">MPPRGSRPGWERPPMHGGFPPQGNQGPRGPPPPNMGGGPPGQVPAPHVNPAFFNQGGGPPQPGMNMQGGHPPQHFNQPGGPRGPWPGGPQVRPQGPPFPDPSGQPPLTEHEFEEVMNRNRTVSSSAIARAVSDAAAGEYPSAIETLVTAISLIKQSKVAHDERCKILISSLQDTLHGIEAKSYMRRDRSRSRDRDRNHRSRPRRERSNSRYRERFAKGKETVIAMENTLQLTDTVKDPGVENVEETLTIIEMIAPVDLPGHESHLRHQRKQLEKQRPAHRRELIMTIATVHQIATETARETGTVNTVHAIRCEAYPKEWVT</sequence>
<dbReference type="GO" id="GO:0005634">
    <property type="term" value="C:nucleus"/>
    <property type="evidence" value="ECO:0007669"/>
    <property type="project" value="UniProtKB-SubCell"/>
</dbReference>
<dbReference type="Pfam" id="PF25524">
    <property type="entry name" value="RSLD_CPSF6"/>
    <property type="match status" value="1"/>
</dbReference>
<feature type="compositionally biased region" description="Low complexity" evidence="4">
    <location>
        <begin position="63"/>
        <end position="79"/>
    </location>
</feature>
<dbReference type="EMBL" id="CAQQ02196995">
    <property type="status" value="NOT_ANNOTATED_CDS"/>
    <property type="molecule type" value="Genomic_DNA"/>
</dbReference>
<dbReference type="InterPro" id="IPR034772">
    <property type="entry name" value="CPSF6/7"/>
</dbReference>
<name>T1GGX0_MEGSC</name>
<dbReference type="GO" id="GO:0006397">
    <property type="term" value="P:mRNA processing"/>
    <property type="evidence" value="ECO:0007669"/>
    <property type="project" value="UniProtKB-KW"/>
</dbReference>
<dbReference type="EnsemblMetazoa" id="MESCA002651-RA">
    <property type="protein sequence ID" value="MESCA002651-PA"/>
    <property type="gene ID" value="MESCA002651"/>
</dbReference>
<evidence type="ECO:0000259" key="5">
    <source>
        <dbReference type="Pfam" id="PF25524"/>
    </source>
</evidence>
<feature type="region of interest" description="Disordered" evidence="4">
    <location>
        <begin position="1"/>
        <end position="108"/>
    </location>
</feature>
<feature type="compositionally biased region" description="Pro residues" evidence="4">
    <location>
        <begin position="94"/>
        <end position="104"/>
    </location>
</feature>
<keyword evidence="3" id="KW-0539">Nucleus</keyword>
<evidence type="ECO:0000256" key="1">
    <source>
        <dbReference type="ARBA" id="ARBA00004123"/>
    </source>
</evidence>
<organism evidence="6 7">
    <name type="scientific">Megaselia scalaris</name>
    <name type="common">Humpbacked fly</name>
    <name type="synonym">Phora scalaris</name>
    <dbReference type="NCBI Taxonomy" id="36166"/>
    <lineage>
        <taxon>Eukaryota</taxon>
        <taxon>Metazoa</taxon>
        <taxon>Ecdysozoa</taxon>
        <taxon>Arthropoda</taxon>
        <taxon>Hexapoda</taxon>
        <taxon>Insecta</taxon>
        <taxon>Pterygota</taxon>
        <taxon>Neoptera</taxon>
        <taxon>Endopterygota</taxon>
        <taxon>Diptera</taxon>
        <taxon>Brachycera</taxon>
        <taxon>Muscomorpha</taxon>
        <taxon>Platypezoidea</taxon>
        <taxon>Phoridae</taxon>
        <taxon>Megaseliini</taxon>
        <taxon>Megaselia</taxon>
    </lineage>
</organism>
<dbReference type="Proteomes" id="UP000015102">
    <property type="component" value="Unassembled WGS sequence"/>
</dbReference>
<dbReference type="InterPro" id="IPR057951">
    <property type="entry name" value="CPSF6/7_RSLD_N"/>
</dbReference>
<keyword evidence="2" id="KW-0507">mRNA processing</keyword>
<dbReference type="PANTHER" id="PTHR23204">
    <property type="entry name" value="CLEAVAGE AND POLYADENYLATION SPECIFIC FACTOR"/>
    <property type="match status" value="1"/>
</dbReference>
<protein>
    <recommendedName>
        <fullName evidence="5">CPSF6/7 RSLD domain-containing protein</fullName>
    </recommendedName>
</protein>
<feature type="domain" description="CPSF6/7 RSLD" evidence="5">
    <location>
        <begin position="110"/>
        <end position="204"/>
    </location>
</feature>